<evidence type="ECO:0000313" key="2">
    <source>
        <dbReference type="Proteomes" id="UP000054776"/>
    </source>
</evidence>
<comment type="caution">
    <text evidence="1">The sequence shown here is derived from an EMBL/GenBank/DDBJ whole genome shotgun (WGS) entry which is preliminary data.</text>
</comment>
<evidence type="ECO:0000313" key="1">
    <source>
        <dbReference type="EMBL" id="KRY04954.1"/>
    </source>
</evidence>
<dbReference type="InParanoid" id="A0A0V0YYT6"/>
<dbReference type="AlphaFoldDB" id="A0A0V0YYT6"/>
<feature type="non-terminal residue" evidence="1">
    <location>
        <position position="43"/>
    </location>
</feature>
<dbReference type="Proteomes" id="UP000054776">
    <property type="component" value="Unassembled WGS sequence"/>
</dbReference>
<protein>
    <submittedName>
        <fullName evidence="1">Uncharacterized protein</fullName>
    </submittedName>
</protein>
<proteinExistence type="predicted"/>
<accession>A0A0V0YYT6</accession>
<reference evidence="1 2" key="1">
    <citation type="submission" date="2015-01" db="EMBL/GenBank/DDBJ databases">
        <title>Evolution of Trichinella species and genotypes.</title>
        <authorList>
            <person name="Korhonen P.K."/>
            <person name="Edoardo P."/>
            <person name="Giuseppe L.R."/>
            <person name="Gasser R.B."/>
        </authorList>
    </citation>
    <scope>NUCLEOTIDE SEQUENCE [LARGE SCALE GENOMIC DNA]</scope>
    <source>
        <strain evidence="1">ISS3</strain>
    </source>
</reference>
<feature type="non-terminal residue" evidence="1">
    <location>
        <position position="1"/>
    </location>
</feature>
<name>A0A0V0YYT6_TRISP</name>
<dbReference type="EMBL" id="JYDH01003951">
    <property type="protein sequence ID" value="KRY04954.1"/>
    <property type="molecule type" value="Genomic_DNA"/>
</dbReference>
<gene>
    <name evidence="1" type="ORF">T01_4988</name>
</gene>
<keyword evidence="2" id="KW-1185">Reference proteome</keyword>
<organism evidence="1 2">
    <name type="scientific">Trichinella spiralis</name>
    <name type="common">Trichina worm</name>
    <dbReference type="NCBI Taxonomy" id="6334"/>
    <lineage>
        <taxon>Eukaryota</taxon>
        <taxon>Metazoa</taxon>
        <taxon>Ecdysozoa</taxon>
        <taxon>Nematoda</taxon>
        <taxon>Enoplea</taxon>
        <taxon>Dorylaimia</taxon>
        <taxon>Trichinellida</taxon>
        <taxon>Trichinellidae</taxon>
        <taxon>Trichinella</taxon>
    </lineage>
</organism>
<sequence length="43" mass="5140">LKLKVSLLKRMIIIRTIWTEFSKKANVTKNLKQYLTSLNFLMN</sequence>